<keyword evidence="6" id="KW-1185">Reference proteome</keyword>
<evidence type="ECO:0000256" key="2">
    <source>
        <dbReference type="ARBA" id="ARBA00022723"/>
    </source>
</evidence>
<reference evidence="5 6" key="1">
    <citation type="submission" date="2016-03" db="EMBL/GenBank/DDBJ databases">
        <authorList>
            <person name="Ploux O."/>
        </authorList>
    </citation>
    <scope>NUCLEOTIDE SEQUENCE [LARGE SCALE GENOMIC DNA]</scope>
    <source>
        <strain evidence="5 6">UAMH 11012</strain>
    </source>
</reference>
<evidence type="ECO:0000259" key="4">
    <source>
        <dbReference type="PROSITE" id="PS51891"/>
    </source>
</evidence>
<dbReference type="PROSITE" id="PS51891">
    <property type="entry name" value="CENP_V_GFA"/>
    <property type="match status" value="1"/>
</dbReference>
<proteinExistence type="inferred from homology"/>
<evidence type="ECO:0000313" key="5">
    <source>
        <dbReference type="EMBL" id="CZR55012.1"/>
    </source>
</evidence>
<keyword evidence="2" id="KW-0479">Metal-binding</keyword>
<dbReference type="InterPro" id="IPR011057">
    <property type="entry name" value="Mss4-like_sf"/>
</dbReference>
<comment type="similarity">
    <text evidence="1">Belongs to the Gfa family.</text>
</comment>
<sequence>MASQEPTTSPTRRPYTGSCHCGHTKYITYLTIPPANLATAPDSSTSLRIRKCNCTTCHKMSFFHIRLPSSPSDFLLLSPLNPVQGGLNDYTCFDHEIHWYFCPTCGVRCFAFNGDNGGGDGEVVEVELETEVKGENGGKVGDKVKVWKPKTEGWIEGDTGYFSVNAHTLDAGQEGLDLRDWTEKGWILYLDMATDKEPRFGRPHDGGIY</sequence>
<dbReference type="STRING" id="576137.A0A1L7WQG1"/>
<evidence type="ECO:0000256" key="1">
    <source>
        <dbReference type="ARBA" id="ARBA00005495"/>
    </source>
</evidence>
<name>A0A1L7WQG1_9HELO</name>
<dbReference type="PANTHER" id="PTHR28620:SF1">
    <property type="entry name" value="CENP-V_GFA DOMAIN-CONTAINING PROTEIN"/>
    <property type="match status" value="1"/>
</dbReference>
<protein>
    <recommendedName>
        <fullName evidence="4">CENP-V/GFA domain-containing protein</fullName>
    </recommendedName>
</protein>
<dbReference type="Gene3D" id="2.170.150.70">
    <property type="match status" value="1"/>
</dbReference>
<dbReference type="InterPro" id="IPR006913">
    <property type="entry name" value="CENP-V/GFA"/>
</dbReference>
<dbReference type="OrthoDB" id="3930719at2759"/>
<dbReference type="PANTHER" id="PTHR28620">
    <property type="entry name" value="CENTROMERE PROTEIN V"/>
    <property type="match status" value="1"/>
</dbReference>
<dbReference type="AlphaFoldDB" id="A0A1L7WQG1"/>
<dbReference type="Proteomes" id="UP000184330">
    <property type="component" value="Unassembled WGS sequence"/>
</dbReference>
<gene>
    <name evidence="5" type="ORF">PAC_04898</name>
</gene>
<dbReference type="SUPFAM" id="SSF51316">
    <property type="entry name" value="Mss4-like"/>
    <property type="match status" value="1"/>
</dbReference>
<evidence type="ECO:0000256" key="3">
    <source>
        <dbReference type="ARBA" id="ARBA00022833"/>
    </source>
</evidence>
<accession>A0A1L7WQG1</accession>
<evidence type="ECO:0000313" key="6">
    <source>
        <dbReference type="Proteomes" id="UP000184330"/>
    </source>
</evidence>
<dbReference type="EMBL" id="FJOG01000006">
    <property type="protein sequence ID" value="CZR55012.1"/>
    <property type="molecule type" value="Genomic_DNA"/>
</dbReference>
<keyword evidence="3" id="KW-0862">Zinc</keyword>
<dbReference type="GO" id="GO:0046872">
    <property type="term" value="F:metal ion binding"/>
    <property type="evidence" value="ECO:0007669"/>
    <property type="project" value="UniProtKB-KW"/>
</dbReference>
<dbReference type="GO" id="GO:0016846">
    <property type="term" value="F:carbon-sulfur lyase activity"/>
    <property type="evidence" value="ECO:0007669"/>
    <property type="project" value="InterPro"/>
</dbReference>
<organism evidence="5 6">
    <name type="scientific">Phialocephala subalpina</name>
    <dbReference type="NCBI Taxonomy" id="576137"/>
    <lineage>
        <taxon>Eukaryota</taxon>
        <taxon>Fungi</taxon>
        <taxon>Dikarya</taxon>
        <taxon>Ascomycota</taxon>
        <taxon>Pezizomycotina</taxon>
        <taxon>Leotiomycetes</taxon>
        <taxon>Helotiales</taxon>
        <taxon>Mollisiaceae</taxon>
        <taxon>Phialocephala</taxon>
        <taxon>Phialocephala fortinii species complex</taxon>
    </lineage>
</organism>
<feature type="domain" description="CENP-V/GFA" evidence="4">
    <location>
        <begin position="15"/>
        <end position="155"/>
    </location>
</feature>
<dbReference type="InterPro" id="IPR052355">
    <property type="entry name" value="CENP-V-like"/>
</dbReference>